<dbReference type="PANTHER" id="PTHR19136:SF81">
    <property type="entry name" value="MOLYBDENUM COFACTOR GUANYLYLTRANSFERASE"/>
    <property type="match status" value="1"/>
</dbReference>
<keyword evidence="4 8" id="KW-0547">Nucleotide-binding</keyword>
<keyword evidence="7 8" id="KW-0501">Molybdenum cofactor biosynthesis</keyword>
<evidence type="ECO:0000256" key="5">
    <source>
        <dbReference type="ARBA" id="ARBA00022842"/>
    </source>
</evidence>
<comment type="function">
    <text evidence="8">Transfers a GMP moiety from GTP to Mo-molybdopterin (Mo-MPT) cofactor (Moco or molybdenum cofactor) to form Mo-molybdopterin guanine dinucleotide (Mo-MGD) cofactor.</text>
</comment>
<evidence type="ECO:0000256" key="4">
    <source>
        <dbReference type="ARBA" id="ARBA00022741"/>
    </source>
</evidence>
<dbReference type="InterPro" id="IPR025877">
    <property type="entry name" value="MobA-like_NTP_Trfase"/>
</dbReference>
<keyword evidence="11" id="KW-1185">Reference proteome</keyword>
<dbReference type="KEGG" id="ares:IWH25_14870"/>
<accession>A0A974SN17</accession>
<protein>
    <recommendedName>
        <fullName evidence="8">Molybdenum cofactor guanylyltransferase</fullName>
        <shortName evidence="8">MoCo guanylyltransferase</shortName>
        <ecNumber evidence="8">2.7.7.77</ecNumber>
    </recommendedName>
    <alternativeName>
        <fullName evidence="8">GTP:molybdopterin guanylyltransferase</fullName>
    </alternativeName>
    <alternativeName>
        <fullName evidence="8">Mo-MPT guanylyltransferase</fullName>
    </alternativeName>
    <alternativeName>
        <fullName evidence="8">Molybdopterin guanylyltransferase</fullName>
    </alternativeName>
    <alternativeName>
        <fullName evidence="8">Molybdopterin-guanine dinucleotide synthase</fullName>
        <shortName evidence="8">MGD synthase</shortName>
    </alternativeName>
</protein>
<feature type="binding site" evidence="8">
    <location>
        <position position="26"/>
    </location>
    <ligand>
        <name>GTP</name>
        <dbReference type="ChEBI" id="CHEBI:37565"/>
    </ligand>
</feature>
<feature type="binding site" evidence="8">
    <location>
        <begin position="13"/>
        <end position="15"/>
    </location>
    <ligand>
        <name>GTP</name>
        <dbReference type="ChEBI" id="CHEBI:37565"/>
    </ligand>
</feature>
<gene>
    <name evidence="8 10" type="primary">mobA</name>
    <name evidence="10" type="ORF">IWH25_14870</name>
</gene>
<evidence type="ECO:0000313" key="11">
    <source>
        <dbReference type="Proteomes" id="UP000663444"/>
    </source>
</evidence>
<keyword evidence="10" id="KW-0548">Nucleotidyltransferase</keyword>
<dbReference type="AlphaFoldDB" id="A0A974SN17"/>
<comment type="catalytic activity">
    <reaction evidence="8">
        <text>Mo-molybdopterin + GTP + H(+) = Mo-molybdopterin guanine dinucleotide + diphosphate</text>
        <dbReference type="Rhea" id="RHEA:34243"/>
        <dbReference type="ChEBI" id="CHEBI:15378"/>
        <dbReference type="ChEBI" id="CHEBI:33019"/>
        <dbReference type="ChEBI" id="CHEBI:37565"/>
        <dbReference type="ChEBI" id="CHEBI:71302"/>
        <dbReference type="ChEBI" id="CHEBI:71310"/>
        <dbReference type="EC" id="2.7.7.77"/>
    </reaction>
</comment>
<dbReference type="GO" id="GO:0046872">
    <property type="term" value="F:metal ion binding"/>
    <property type="evidence" value="ECO:0007669"/>
    <property type="project" value="UniProtKB-KW"/>
</dbReference>
<dbReference type="NCBIfam" id="TIGR02665">
    <property type="entry name" value="molyb_mobA"/>
    <property type="match status" value="1"/>
</dbReference>
<name>A0A974SN17_9RHOO</name>
<keyword evidence="1 8" id="KW-0963">Cytoplasm</keyword>
<comment type="subcellular location">
    <subcellularLocation>
        <location evidence="8">Cytoplasm</location>
    </subcellularLocation>
</comment>
<organism evidence="10 11">
    <name type="scientific">Azospira restricta</name>
    <dbReference type="NCBI Taxonomy" id="404405"/>
    <lineage>
        <taxon>Bacteria</taxon>
        <taxon>Pseudomonadati</taxon>
        <taxon>Pseudomonadota</taxon>
        <taxon>Betaproteobacteria</taxon>
        <taxon>Rhodocyclales</taxon>
        <taxon>Rhodocyclaceae</taxon>
        <taxon>Azospira</taxon>
    </lineage>
</organism>
<feature type="binding site" evidence="8">
    <location>
        <position position="72"/>
    </location>
    <ligand>
        <name>GTP</name>
        <dbReference type="ChEBI" id="CHEBI:37565"/>
    </ligand>
</feature>
<keyword evidence="3 8" id="KW-0479">Metal-binding</keyword>
<evidence type="ECO:0000313" key="10">
    <source>
        <dbReference type="EMBL" id="QRJ63022.1"/>
    </source>
</evidence>
<feature type="domain" description="MobA-like NTP transferase" evidence="9">
    <location>
        <begin position="10"/>
        <end position="160"/>
    </location>
</feature>
<keyword evidence="6 8" id="KW-0342">GTP-binding</keyword>
<feature type="binding site" evidence="8">
    <location>
        <position position="102"/>
    </location>
    <ligand>
        <name>Mg(2+)</name>
        <dbReference type="ChEBI" id="CHEBI:18420"/>
    </ligand>
</feature>
<sequence length="194" mass="20553">MQAPHTGITGVVLAGGQGRRMGSVDKGLREFRGRPLAAWAIERLAPQVDELFVSANRNADIYAGFGYPVLGDLVAGYAGPLAGLHAALTHATRPLVATVPCDSPFLPADLVARLAAGLAESGAAIAIARTGSQPHPVFCLCRRELLPGLAAYLERGERRFETWFRAQAAVEVAFDDEADAFVNINTSDELSALE</sequence>
<feature type="binding site" evidence="8">
    <location>
        <position position="102"/>
    </location>
    <ligand>
        <name>GTP</name>
        <dbReference type="ChEBI" id="CHEBI:37565"/>
    </ligand>
</feature>
<dbReference type="Gene3D" id="3.90.550.10">
    <property type="entry name" value="Spore Coat Polysaccharide Biosynthesis Protein SpsA, Chain A"/>
    <property type="match status" value="1"/>
</dbReference>
<dbReference type="GO" id="GO:0005737">
    <property type="term" value="C:cytoplasm"/>
    <property type="evidence" value="ECO:0007669"/>
    <property type="project" value="UniProtKB-SubCell"/>
</dbReference>
<reference evidence="10" key="1">
    <citation type="submission" date="2020-11" db="EMBL/GenBank/DDBJ databases">
        <title>Azospira restricta DSM 18626 genome sequence.</title>
        <authorList>
            <person name="Moe W.M."/>
        </authorList>
    </citation>
    <scope>NUCLEOTIDE SEQUENCE</scope>
    <source>
        <strain evidence="10">DSM 18626</strain>
    </source>
</reference>
<comment type="cofactor">
    <cofactor evidence="8">
        <name>Mg(2+)</name>
        <dbReference type="ChEBI" id="CHEBI:18420"/>
    </cofactor>
</comment>
<comment type="caution">
    <text evidence="8">Lacks conserved residue(s) required for the propagation of feature annotation.</text>
</comment>
<dbReference type="GO" id="GO:0061603">
    <property type="term" value="F:molybdenum cofactor guanylyltransferase activity"/>
    <property type="evidence" value="ECO:0007669"/>
    <property type="project" value="UniProtKB-EC"/>
</dbReference>
<dbReference type="SUPFAM" id="SSF53448">
    <property type="entry name" value="Nucleotide-diphospho-sugar transferases"/>
    <property type="match status" value="1"/>
</dbReference>
<keyword evidence="2 8" id="KW-0808">Transferase</keyword>
<dbReference type="GO" id="GO:1902758">
    <property type="term" value="P:bis(molybdopterin guanine dinucleotide)molybdenum biosynthetic process"/>
    <property type="evidence" value="ECO:0007669"/>
    <property type="project" value="TreeGrafter"/>
</dbReference>
<comment type="similarity">
    <text evidence="8">Belongs to the MobA family.</text>
</comment>
<dbReference type="EMBL" id="CP064781">
    <property type="protein sequence ID" value="QRJ63022.1"/>
    <property type="molecule type" value="Genomic_DNA"/>
</dbReference>
<dbReference type="InterPro" id="IPR029044">
    <property type="entry name" value="Nucleotide-diphossugar_trans"/>
</dbReference>
<evidence type="ECO:0000256" key="7">
    <source>
        <dbReference type="ARBA" id="ARBA00023150"/>
    </source>
</evidence>
<proteinExistence type="inferred from homology"/>
<dbReference type="Proteomes" id="UP000663444">
    <property type="component" value="Chromosome"/>
</dbReference>
<dbReference type="RefSeq" id="WP_203386547.1">
    <property type="nucleotide sequence ID" value="NZ_CP064781.1"/>
</dbReference>
<dbReference type="PANTHER" id="PTHR19136">
    <property type="entry name" value="MOLYBDENUM COFACTOR GUANYLYLTRANSFERASE"/>
    <property type="match status" value="1"/>
</dbReference>
<dbReference type="HAMAP" id="MF_00316">
    <property type="entry name" value="MobA"/>
    <property type="match status" value="1"/>
</dbReference>
<comment type="subunit">
    <text evidence="8">Monomer.</text>
</comment>
<evidence type="ECO:0000256" key="3">
    <source>
        <dbReference type="ARBA" id="ARBA00022723"/>
    </source>
</evidence>
<evidence type="ECO:0000256" key="1">
    <source>
        <dbReference type="ARBA" id="ARBA00022490"/>
    </source>
</evidence>
<evidence type="ECO:0000256" key="8">
    <source>
        <dbReference type="HAMAP-Rule" id="MF_00316"/>
    </source>
</evidence>
<dbReference type="CDD" id="cd02503">
    <property type="entry name" value="MobA"/>
    <property type="match status" value="1"/>
</dbReference>
<evidence type="ECO:0000259" key="9">
    <source>
        <dbReference type="Pfam" id="PF12804"/>
    </source>
</evidence>
<comment type="domain">
    <text evidence="8">The N-terminal domain determines nucleotide recognition and specific binding, while the C-terminal domain determines the specific binding to the target protein.</text>
</comment>
<dbReference type="GO" id="GO:0005525">
    <property type="term" value="F:GTP binding"/>
    <property type="evidence" value="ECO:0007669"/>
    <property type="project" value="UniProtKB-UniRule"/>
</dbReference>
<evidence type="ECO:0000256" key="6">
    <source>
        <dbReference type="ARBA" id="ARBA00023134"/>
    </source>
</evidence>
<dbReference type="EC" id="2.7.7.77" evidence="8"/>
<evidence type="ECO:0000256" key="2">
    <source>
        <dbReference type="ARBA" id="ARBA00022679"/>
    </source>
</evidence>
<dbReference type="Pfam" id="PF12804">
    <property type="entry name" value="NTP_transf_3"/>
    <property type="match status" value="1"/>
</dbReference>
<keyword evidence="5 8" id="KW-0460">Magnesium</keyword>
<dbReference type="InterPro" id="IPR013482">
    <property type="entry name" value="Molybde_CF_guanTrfase"/>
</dbReference>